<gene>
    <name evidence="2" type="ORF">PSFLO_00904</name>
</gene>
<protein>
    <submittedName>
        <fullName evidence="2">Uncharacterized protein</fullName>
    </submittedName>
</protein>
<evidence type="ECO:0000256" key="1">
    <source>
        <dbReference type="SAM" id="MobiDB-lite"/>
    </source>
</evidence>
<reference evidence="2 3" key="1">
    <citation type="submission" date="2018-03" db="EMBL/GenBank/DDBJ databases">
        <authorList>
            <person name="Guldener U."/>
        </authorList>
    </citation>
    <scope>NUCLEOTIDE SEQUENCE [LARGE SCALE GENOMIC DNA]</scope>
    <source>
        <strain evidence="2 3">DAOM196992</strain>
    </source>
</reference>
<proteinExistence type="predicted"/>
<name>A0A5C3ESW2_9BASI</name>
<evidence type="ECO:0000313" key="2">
    <source>
        <dbReference type="EMBL" id="SPO35433.1"/>
    </source>
</evidence>
<dbReference type="Proteomes" id="UP000323386">
    <property type="component" value="Unassembled WGS sequence"/>
</dbReference>
<accession>A0A5C3ESW2</accession>
<dbReference type="AlphaFoldDB" id="A0A5C3ESW2"/>
<evidence type="ECO:0000313" key="3">
    <source>
        <dbReference type="Proteomes" id="UP000323386"/>
    </source>
</evidence>
<sequence length="133" mass="15088">MVGRGDQVKKDLQRRRLNACTTSRAQPLPSQPQRGGWRALDAMFNHESTRGTHKQAGRGGRCLPSLVCHSVAGVGSKKQGWRDHRRWFDGTARPARTQSTVTAGKRAQPRASIWWWRPNWLAAQQIATLPRRR</sequence>
<feature type="region of interest" description="Disordered" evidence="1">
    <location>
        <begin position="1"/>
        <end position="36"/>
    </location>
</feature>
<feature type="compositionally biased region" description="Basic and acidic residues" evidence="1">
    <location>
        <begin position="1"/>
        <end position="11"/>
    </location>
</feature>
<organism evidence="2 3">
    <name type="scientific">Pseudozyma flocculosa</name>
    <dbReference type="NCBI Taxonomy" id="84751"/>
    <lineage>
        <taxon>Eukaryota</taxon>
        <taxon>Fungi</taxon>
        <taxon>Dikarya</taxon>
        <taxon>Basidiomycota</taxon>
        <taxon>Ustilaginomycotina</taxon>
        <taxon>Ustilaginomycetes</taxon>
        <taxon>Ustilaginales</taxon>
        <taxon>Ustilaginaceae</taxon>
        <taxon>Pseudozyma</taxon>
    </lineage>
</organism>
<dbReference type="EMBL" id="OOIP01000002">
    <property type="protein sequence ID" value="SPO35433.1"/>
    <property type="molecule type" value="Genomic_DNA"/>
</dbReference>
<keyword evidence="3" id="KW-1185">Reference proteome</keyword>